<protein>
    <submittedName>
        <fullName evidence="1">Uncharacterized protein</fullName>
    </submittedName>
</protein>
<gene>
    <name evidence="1" type="ORF">PPENT_87.1.T0470236</name>
</gene>
<proteinExistence type="predicted"/>
<sequence length="82" mass="9865">MSFYSQNPLQLNKVSKYIKFGNIDKGNNFIDIPYNQILDQDQENSLNNEWPYEIKTEAKMSKGQILILEFRLSQYFRRKLKK</sequence>
<evidence type="ECO:0000313" key="2">
    <source>
        <dbReference type="Proteomes" id="UP000689195"/>
    </source>
</evidence>
<dbReference type="AlphaFoldDB" id="A0A8S1UQV8"/>
<accession>A0A8S1UQV8</accession>
<keyword evidence="2" id="KW-1185">Reference proteome</keyword>
<organism evidence="1 2">
    <name type="scientific">Paramecium pentaurelia</name>
    <dbReference type="NCBI Taxonomy" id="43138"/>
    <lineage>
        <taxon>Eukaryota</taxon>
        <taxon>Sar</taxon>
        <taxon>Alveolata</taxon>
        <taxon>Ciliophora</taxon>
        <taxon>Intramacronucleata</taxon>
        <taxon>Oligohymenophorea</taxon>
        <taxon>Peniculida</taxon>
        <taxon>Parameciidae</taxon>
        <taxon>Paramecium</taxon>
    </lineage>
</organism>
<comment type="caution">
    <text evidence="1">The sequence shown here is derived from an EMBL/GenBank/DDBJ whole genome shotgun (WGS) entry which is preliminary data.</text>
</comment>
<dbReference type="Proteomes" id="UP000689195">
    <property type="component" value="Unassembled WGS sequence"/>
</dbReference>
<reference evidence="1" key="1">
    <citation type="submission" date="2021-01" db="EMBL/GenBank/DDBJ databases">
        <authorList>
            <consortium name="Genoscope - CEA"/>
            <person name="William W."/>
        </authorList>
    </citation>
    <scope>NUCLEOTIDE SEQUENCE</scope>
</reference>
<name>A0A8S1UQV8_9CILI</name>
<dbReference type="EMBL" id="CAJJDO010000047">
    <property type="protein sequence ID" value="CAD8167668.1"/>
    <property type="molecule type" value="Genomic_DNA"/>
</dbReference>
<evidence type="ECO:0000313" key="1">
    <source>
        <dbReference type="EMBL" id="CAD8167668.1"/>
    </source>
</evidence>